<keyword evidence="1" id="KW-1133">Transmembrane helix</keyword>
<dbReference type="AlphaFoldDB" id="A0A1W1CE10"/>
<organism evidence="3">
    <name type="scientific">hydrothermal vent metagenome</name>
    <dbReference type="NCBI Taxonomy" id="652676"/>
    <lineage>
        <taxon>unclassified sequences</taxon>
        <taxon>metagenomes</taxon>
        <taxon>ecological metagenomes</taxon>
    </lineage>
</organism>
<feature type="transmembrane region" description="Helical" evidence="1">
    <location>
        <begin position="27"/>
        <end position="49"/>
    </location>
</feature>
<dbReference type="InterPro" id="IPR007065">
    <property type="entry name" value="HPP"/>
</dbReference>
<keyword evidence="1" id="KW-0812">Transmembrane</keyword>
<feature type="transmembrane region" description="Helical" evidence="1">
    <location>
        <begin position="84"/>
        <end position="101"/>
    </location>
</feature>
<gene>
    <name evidence="3" type="ORF">MNB_SM-4-371</name>
</gene>
<feature type="transmembrane region" description="Helical" evidence="1">
    <location>
        <begin position="55"/>
        <end position="72"/>
    </location>
</feature>
<dbReference type="Pfam" id="PF04982">
    <property type="entry name" value="TM_HPP"/>
    <property type="match status" value="1"/>
</dbReference>
<evidence type="ECO:0000256" key="1">
    <source>
        <dbReference type="SAM" id="Phobius"/>
    </source>
</evidence>
<proteinExistence type="predicted"/>
<dbReference type="PANTHER" id="PTHR33741:SF5">
    <property type="entry name" value="TRANSMEMBRANE PROTEIN DDB_G0269096-RELATED"/>
    <property type="match status" value="1"/>
</dbReference>
<accession>A0A1W1CE10</accession>
<feature type="domain" description="HPP transmembrane region" evidence="2">
    <location>
        <begin position="21"/>
        <end position="177"/>
    </location>
</feature>
<dbReference type="EMBL" id="FPHF01000072">
    <property type="protein sequence ID" value="SFV63945.1"/>
    <property type="molecule type" value="Genomic_DNA"/>
</dbReference>
<sequence length="186" mass="20677">MFLQIKKYFNKMKGFEKSPRPKKFSEILWSGLGAFLSMVAIFIFTNYLATDPMDNFFLIGSFGASAVLIYGAPQLDYSQPRNFIGGHIISTLVGVLIYKFLSFDLMILSALAVSLSIVAMHLTQTMHPPGGATALISIIGSSQIHDLGFYLIFSPILSGSCLMLCIALLINNLSNNPKRFYPKYWI</sequence>
<dbReference type="InterPro" id="IPR058581">
    <property type="entry name" value="TM_HPP"/>
</dbReference>
<feature type="transmembrane region" description="Helical" evidence="1">
    <location>
        <begin position="147"/>
        <end position="170"/>
    </location>
</feature>
<name>A0A1W1CE10_9ZZZZ</name>
<protein>
    <submittedName>
        <fullName evidence="3">Membrane protein, HPP family</fullName>
    </submittedName>
</protein>
<evidence type="ECO:0000259" key="2">
    <source>
        <dbReference type="Pfam" id="PF04982"/>
    </source>
</evidence>
<feature type="transmembrane region" description="Helical" evidence="1">
    <location>
        <begin position="107"/>
        <end position="126"/>
    </location>
</feature>
<dbReference type="PANTHER" id="PTHR33741">
    <property type="entry name" value="TRANSMEMBRANE PROTEIN DDB_G0269096-RELATED"/>
    <property type="match status" value="1"/>
</dbReference>
<reference evidence="3" key="1">
    <citation type="submission" date="2016-10" db="EMBL/GenBank/DDBJ databases">
        <authorList>
            <person name="de Groot N.N."/>
        </authorList>
    </citation>
    <scope>NUCLEOTIDE SEQUENCE</scope>
</reference>
<keyword evidence="1" id="KW-0472">Membrane</keyword>
<evidence type="ECO:0000313" key="3">
    <source>
        <dbReference type="EMBL" id="SFV63945.1"/>
    </source>
</evidence>